<keyword evidence="2" id="KW-1185">Reference proteome</keyword>
<dbReference type="PATRIC" id="fig|1469144.10.peg.505"/>
<comment type="caution">
    <text evidence="1">The sequence shown here is derived from an EMBL/GenBank/DDBJ whole genome shotgun (WGS) entry which is preliminary data.</text>
</comment>
<dbReference type="AlphaFoldDB" id="A0A132MLP8"/>
<proteinExistence type="predicted"/>
<evidence type="ECO:0000313" key="1">
    <source>
        <dbReference type="EMBL" id="KWW98782.1"/>
    </source>
</evidence>
<sequence>MAALFALLALPIAACSVGVESERRVPSSLKQFRADNGLLAAPQIMQSRPSAEQTAYRLAIGAREGIGGAAVHKPPPAQLRRLVLDQREGVARVWLLGLAGTAYPTPLLRNSDLDGLASLRDPRGGLAPTADLLGKASAPVRWDAVLKVQIAARLAKLRAPAVRRLAEEAAVADDPGSATIRAAICRLAEISCRSSAAGQAAPRVGELPELAHAVLAGRPVSADVVEQWLERFERGTIGESEVGLLWLLGEIVHRQELSPVLKARYRQLAQAAVGSGQDASGFFPEPATRLGDPAATYLFLTLARAYGEAATDPDLAAALRDVGPTDADPWLRLMRDAALRLADLSASRPRPAQALPWPQGQNPDAYRNLLLLALIARQTGQEPDERTVASWPTAGTRQSALTSVSTWVATGKAPRRTRDQVTGWLQAARTGSGKMTSHEIFTLVAAAVVSGSPGETREEAKRIGDAYAAEVLRCHGVPWLPREHAGGDTCDLRAALAYAVYRAALDRPVAERLFDQ</sequence>
<evidence type="ECO:0000313" key="2">
    <source>
        <dbReference type="Proteomes" id="UP000070188"/>
    </source>
</evidence>
<organism evidence="1 2">
    <name type="scientific">Carbonactinospora thermoautotrophica</name>
    <dbReference type="NCBI Taxonomy" id="1469144"/>
    <lineage>
        <taxon>Bacteria</taxon>
        <taxon>Bacillati</taxon>
        <taxon>Actinomycetota</taxon>
        <taxon>Actinomycetes</taxon>
        <taxon>Kitasatosporales</taxon>
        <taxon>Carbonactinosporaceae</taxon>
        <taxon>Carbonactinospora</taxon>
    </lineage>
</organism>
<accession>A0A132MLP8</accession>
<reference evidence="2" key="1">
    <citation type="submission" date="2015-04" db="EMBL/GenBank/DDBJ databases">
        <title>Physiological reanalysis, assessment of diazotrophy, and genome sequences of multiple isolates of Streptomyces thermoautotrophicus.</title>
        <authorList>
            <person name="MacKellar D.C."/>
            <person name="Lieber L."/>
            <person name="Norman J."/>
            <person name="Bolger A."/>
            <person name="Tobin C."/>
            <person name="Murray J.W."/>
            <person name="Chang R."/>
            <person name="Ford T."/>
            <person name="Nguyen P.Q."/>
            <person name="Woodward J."/>
            <person name="Permingeat H."/>
            <person name="Joshi N.S."/>
            <person name="Silver P.A."/>
            <person name="Usadel B."/>
            <person name="Rutherford A.W."/>
            <person name="Friesen M."/>
            <person name="Prell J."/>
        </authorList>
    </citation>
    <scope>NUCLEOTIDE SEQUENCE [LARGE SCALE GENOMIC DNA]</scope>
    <source>
        <strain evidence="2">H1</strain>
    </source>
</reference>
<name>A0A132MLP8_9ACTN</name>
<gene>
    <name evidence="1" type="ORF">LI90_411</name>
</gene>
<protein>
    <submittedName>
        <fullName evidence="1">Uncharacterized protein</fullName>
    </submittedName>
</protein>
<dbReference type="EMBL" id="LAXD01000001">
    <property type="protein sequence ID" value="KWW98782.1"/>
    <property type="molecule type" value="Genomic_DNA"/>
</dbReference>
<dbReference type="Proteomes" id="UP000070188">
    <property type="component" value="Unassembled WGS sequence"/>
</dbReference>
<dbReference type="RefSeq" id="WP_141658661.1">
    <property type="nucleotide sequence ID" value="NZ_LAXD01000001.1"/>
</dbReference>